<keyword evidence="9" id="KW-0067">ATP-binding</keyword>
<evidence type="ECO:0000256" key="10">
    <source>
        <dbReference type="ARBA" id="ARBA00022989"/>
    </source>
</evidence>
<dbReference type="InterPro" id="IPR036097">
    <property type="entry name" value="HisK_dim/P_sf"/>
</dbReference>
<gene>
    <name evidence="16" type="ORF">D7V78_09770</name>
    <name evidence="17" type="ORF">E5342_08140</name>
</gene>
<dbReference type="Proteomes" id="UP000310032">
    <property type="component" value="Unassembled WGS sequence"/>
</dbReference>
<organism evidence="16 18">
    <name type="scientific">Parabacteroides distasonis</name>
    <dbReference type="NCBI Taxonomy" id="823"/>
    <lineage>
        <taxon>Bacteria</taxon>
        <taxon>Pseudomonadati</taxon>
        <taxon>Bacteroidota</taxon>
        <taxon>Bacteroidia</taxon>
        <taxon>Bacteroidales</taxon>
        <taxon>Tannerellaceae</taxon>
        <taxon>Parabacteroides</taxon>
    </lineage>
</organism>
<keyword evidence="6 13" id="KW-0812">Transmembrane</keyword>
<comment type="caution">
    <text evidence="16">The sequence shown here is derived from an EMBL/GenBank/DDBJ whole genome shotgun (WGS) entry which is preliminary data.</text>
</comment>
<evidence type="ECO:0000313" key="16">
    <source>
        <dbReference type="EMBL" id="RLT73540.1"/>
    </source>
</evidence>
<keyword evidence="11" id="KW-0902">Two-component regulatory system</keyword>
<dbReference type="PROSITE" id="PS50113">
    <property type="entry name" value="PAC"/>
    <property type="match status" value="1"/>
</dbReference>
<dbReference type="Pfam" id="PF00512">
    <property type="entry name" value="HisKA"/>
    <property type="match status" value="1"/>
</dbReference>
<dbReference type="GO" id="GO:0016020">
    <property type="term" value="C:membrane"/>
    <property type="evidence" value="ECO:0007669"/>
    <property type="project" value="UniProtKB-SubCell"/>
</dbReference>
<dbReference type="EC" id="2.7.13.3" evidence="3"/>
<evidence type="ECO:0000259" key="14">
    <source>
        <dbReference type="PROSITE" id="PS50109"/>
    </source>
</evidence>
<dbReference type="Gene3D" id="3.30.450.20">
    <property type="entry name" value="PAS domain"/>
    <property type="match status" value="1"/>
</dbReference>
<dbReference type="InterPro" id="IPR000700">
    <property type="entry name" value="PAS-assoc_C"/>
</dbReference>
<sequence>MFYEKCLFLRIFEKTMSCVKKLFVLILVSLGICTDLMSQSPKNEDYILIINSYSENSPWSYNCTVPIYETLLKEYEELTAYTEHMNMLLIQNEEDLSLFKEDFFARYKSPPRLILLLGNPAFALLLDKLEEAWGQKIPILLYTHKLYIGLRETYLQERIITQDEKTPIQDVIRSHPQVTVLFIPDYIKETVNLMHSLIPDMQRLLFLSDKTFLGLQNQDIVESLVRTEYPDIQLTVLTAGDTSVSSLIDSLRNVDARTGVLLSSWTFKSRQGKYVVQSSDLYQTISSYTSSPIFTLNDMAIDKNGLLGGYFYVASSIHDIVIKTVRSVLKGTSGGSIVSPDYARPVFDYQVLEKKGISPYNCPPDTFFYLRPSTFWEQYRLHISMGILLLFFIIFFLLWRIETLGRQRNLQRRELELMRNYRALNCKLSLALDIANIIPWRWDLRAHLIFCDVQHSNSDRSISKKSLEISEEKYFSKIRKSDRDRMKDVCEALIRGDVNKIKEEFLIYRSGRNTPRFDWIEVQAIVEKRDEEGHPVVLTGSSLRITERKRIEEELLKARDKAEESNRLKSTFLANMSHEIRTPLNAIVGFSQILAITDDEEEKKQFVSIIESNNMLLLQLIGDILDLSKIEAGTLEFVRNEVDLNVLMKELESSMRLRRTDAVELRFMDCMPSCCLYVDKNRLSQVLINLLTNAVKFTKEGYIHFGYRLVDEDVLEFYVADTGCGIPKEQLRNVFERFIKLNNFVSGTGLGLSICQVIVERMGGRIWVESDEGKGATFFFTIKYFPIEKVL</sequence>
<evidence type="ECO:0000256" key="6">
    <source>
        <dbReference type="ARBA" id="ARBA00022692"/>
    </source>
</evidence>
<dbReference type="SMART" id="SM00387">
    <property type="entry name" value="HATPase_c"/>
    <property type="match status" value="1"/>
</dbReference>
<dbReference type="EMBL" id="RAYI01000016">
    <property type="protein sequence ID" value="RLT73540.1"/>
    <property type="molecule type" value="Genomic_DNA"/>
</dbReference>
<evidence type="ECO:0000256" key="2">
    <source>
        <dbReference type="ARBA" id="ARBA00004370"/>
    </source>
</evidence>
<dbReference type="InterPro" id="IPR005467">
    <property type="entry name" value="His_kinase_dom"/>
</dbReference>
<dbReference type="GO" id="GO:0000155">
    <property type="term" value="F:phosphorelay sensor kinase activity"/>
    <property type="evidence" value="ECO:0007669"/>
    <property type="project" value="InterPro"/>
</dbReference>
<feature type="domain" description="Histidine kinase" evidence="14">
    <location>
        <begin position="575"/>
        <end position="786"/>
    </location>
</feature>
<evidence type="ECO:0000313" key="19">
    <source>
        <dbReference type="Proteomes" id="UP000310032"/>
    </source>
</evidence>
<evidence type="ECO:0000256" key="12">
    <source>
        <dbReference type="ARBA" id="ARBA00023136"/>
    </source>
</evidence>
<feature type="transmembrane region" description="Helical" evidence="13">
    <location>
        <begin position="379"/>
        <end position="399"/>
    </location>
</feature>
<dbReference type="SMART" id="SM00388">
    <property type="entry name" value="HisKA"/>
    <property type="match status" value="1"/>
</dbReference>
<dbReference type="InterPro" id="IPR036890">
    <property type="entry name" value="HATPase_C_sf"/>
</dbReference>
<reference evidence="17 19" key="2">
    <citation type="submission" date="2019-04" db="EMBL/GenBank/DDBJ databases">
        <title>Microbes associate with the intestines of laboratory mice.</title>
        <authorList>
            <person name="Navarre W."/>
            <person name="Wong E."/>
            <person name="Huang K."/>
            <person name="Tropini C."/>
            <person name="Ng K."/>
            <person name="Yu B."/>
        </authorList>
    </citation>
    <scope>NUCLEOTIDE SEQUENCE [LARGE SCALE GENOMIC DNA]</scope>
    <source>
        <strain evidence="17 19">NM39_I3</strain>
    </source>
</reference>
<dbReference type="GO" id="GO:0005524">
    <property type="term" value="F:ATP binding"/>
    <property type="evidence" value="ECO:0007669"/>
    <property type="project" value="UniProtKB-KW"/>
</dbReference>
<dbReference type="InterPro" id="IPR003661">
    <property type="entry name" value="HisK_dim/P_dom"/>
</dbReference>
<evidence type="ECO:0000256" key="9">
    <source>
        <dbReference type="ARBA" id="ARBA00022840"/>
    </source>
</evidence>
<dbReference type="PROSITE" id="PS50109">
    <property type="entry name" value="HIS_KIN"/>
    <property type="match status" value="1"/>
</dbReference>
<dbReference type="InterPro" id="IPR003594">
    <property type="entry name" value="HATPase_dom"/>
</dbReference>
<dbReference type="Gene3D" id="3.30.565.10">
    <property type="entry name" value="Histidine kinase-like ATPase, C-terminal domain"/>
    <property type="match status" value="1"/>
</dbReference>
<evidence type="ECO:0000256" key="3">
    <source>
        <dbReference type="ARBA" id="ARBA00012438"/>
    </source>
</evidence>
<feature type="domain" description="PAC" evidence="15">
    <location>
        <begin position="501"/>
        <end position="557"/>
    </location>
</feature>
<dbReference type="PANTHER" id="PTHR43711">
    <property type="entry name" value="TWO-COMPONENT HISTIDINE KINASE"/>
    <property type="match status" value="1"/>
</dbReference>
<dbReference type="AlphaFoldDB" id="A0A3L7ZU23"/>
<comment type="subcellular location">
    <subcellularLocation>
        <location evidence="2">Membrane</location>
    </subcellularLocation>
</comment>
<dbReference type="Gene3D" id="1.10.287.130">
    <property type="match status" value="1"/>
</dbReference>
<dbReference type="InterPro" id="IPR004358">
    <property type="entry name" value="Sig_transdc_His_kin-like_C"/>
</dbReference>
<keyword evidence="8" id="KW-0418">Kinase</keyword>
<comment type="catalytic activity">
    <reaction evidence="1">
        <text>ATP + protein L-histidine = ADP + protein N-phospho-L-histidine.</text>
        <dbReference type="EC" id="2.7.13.3"/>
    </reaction>
</comment>
<dbReference type="CDD" id="cd00082">
    <property type="entry name" value="HisKA"/>
    <property type="match status" value="1"/>
</dbReference>
<reference evidence="16 18" key="1">
    <citation type="submission" date="2018-09" db="EMBL/GenBank/DDBJ databases">
        <title>Murine metabolic-syndrome-specific gut microbial biobank.</title>
        <authorList>
            <person name="Liu C."/>
        </authorList>
    </citation>
    <scope>NUCLEOTIDE SEQUENCE [LARGE SCALE GENOMIC DNA]</scope>
    <source>
        <strain evidence="16 18">8-P5</strain>
    </source>
</reference>
<evidence type="ECO:0000313" key="17">
    <source>
        <dbReference type="EMBL" id="TGY58475.1"/>
    </source>
</evidence>
<dbReference type="PANTHER" id="PTHR43711:SF31">
    <property type="entry name" value="HISTIDINE KINASE"/>
    <property type="match status" value="1"/>
</dbReference>
<evidence type="ECO:0000256" key="1">
    <source>
        <dbReference type="ARBA" id="ARBA00000085"/>
    </source>
</evidence>
<dbReference type="CDD" id="cd16922">
    <property type="entry name" value="HATPase_EvgS-ArcB-TorS-like"/>
    <property type="match status" value="1"/>
</dbReference>
<dbReference type="OrthoDB" id="9796457at2"/>
<evidence type="ECO:0000259" key="15">
    <source>
        <dbReference type="PROSITE" id="PS50113"/>
    </source>
</evidence>
<keyword evidence="5" id="KW-0808">Transferase</keyword>
<dbReference type="PRINTS" id="PR00344">
    <property type="entry name" value="BCTRLSENSOR"/>
</dbReference>
<keyword evidence="7" id="KW-0547">Nucleotide-binding</keyword>
<dbReference type="Proteomes" id="UP000278164">
    <property type="component" value="Unassembled WGS sequence"/>
</dbReference>
<dbReference type="EMBL" id="SRYM01000017">
    <property type="protein sequence ID" value="TGY58475.1"/>
    <property type="molecule type" value="Genomic_DNA"/>
</dbReference>
<evidence type="ECO:0000256" key="8">
    <source>
        <dbReference type="ARBA" id="ARBA00022777"/>
    </source>
</evidence>
<keyword evidence="10 13" id="KW-1133">Transmembrane helix</keyword>
<evidence type="ECO:0000313" key="18">
    <source>
        <dbReference type="Proteomes" id="UP000278164"/>
    </source>
</evidence>
<evidence type="ECO:0000256" key="5">
    <source>
        <dbReference type="ARBA" id="ARBA00022679"/>
    </source>
</evidence>
<dbReference type="SUPFAM" id="SSF47384">
    <property type="entry name" value="Homodimeric domain of signal transducing histidine kinase"/>
    <property type="match status" value="1"/>
</dbReference>
<name>A0A3L7ZU23_PARDI</name>
<dbReference type="FunFam" id="1.10.287.130:FF:000004">
    <property type="entry name" value="Ethylene receptor 1"/>
    <property type="match status" value="1"/>
</dbReference>
<protein>
    <recommendedName>
        <fullName evidence="3">histidine kinase</fullName>
        <ecNumber evidence="3">2.7.13.3</ecNumber>
    </recommendedName>
</protein>
<dbReference type="InterPro" id="IPR050736">
    <property type="entry name" value="Sensor_HK_Regulatory"/>
</dbReference>
<evidence type="ECO:0000256" key="13">
    <source>
        <dbReference type="SAM" id="Phobius"/>
    </source>
</evidence>
<proteinExistence type="predicted"/>
<evidence type="ECO:0000256" key="7">
    <source>
        <dbReference type="ARBA" id="ARBA00022741"/>
    </source>
</evidence>
<dbReference type="FunFam" id="3.30.565.10:FF:000006">
    <property type="entry name" value="Sensor histidine kinase WalK"/>
    <property type="match status" value="1"/>
</dbReference>
<keyword evidence="4" id="KW-0597">Phosphoprotein</keyword>
<dbReference type="SUPFAM" id="SSF55874">
    <property type="entry name" value="ATPase domain of HSP90 chaperone/DNA topoisomerase II/histidine kinase"/>
    <property type="match status" value="1"/>
</dbReference>
<dbReference type="Pfam" id="PF02518">
    <property type="entry name" value="HATPase_c"/>
    <property type="match status" value="1"/>
</dbReference>
<evidence type="ECO:0000256" key="4">
    <source>
        <dbReference type="ARBA" id="ARBA00022553"/>
    </source>
</evidence>
<accession>A0A3L7ZU23</accession>
<keyword evidence="12 13" id="KW-0472">Membrane</keyword>
<evidence type="ECO:0000256" key="11">
    <source>
        <dbReference type="ARBA" id="ARBA00023012"/>
    </source>
</evidence>